<dbReference type="InterPro" id="IPR011701">
    <property type="entry name" value="MFS"/>
</dbReference>
<gene>
    <name evidence="8" type="ORF">SAMN05421642_104334</name>
</gene>
<feature type="transmembrane region" description="Helical" evidence="6">
    <location>
        <begin position="164"/>
        <end position="185"/>
    </location>
</feature>
<sequence>MGWVSTSHTEGEAQGCPLSFTDAVTSTSKGSSPARAGLVLFVLILVAAVANLNLAVANVALPEIGRDFDASQTQLNLVAVAYSLGLAASVLYLGAVGDRYGRKLLLVLGMTLSIPACLVAAFAPNVEVLFGARLLGGLSAGLAYPTTLALITALWSGPPRTKAIALWSALGGALSALGPLMSGALLEKFHWGSVFIVTLPLALLALVLAVVLVPAHVNETTDAVDHLGGMVSVVFIAALVLGINFAPVQGMGTLAIGLGAIAVAAGTVFVIRQRRVESPLYDLNVARRRTFWVAAVAGIIVFGSLMGVIFVGQQFLQNVLGYSTLAAGASTLPAALAMVVVAPQSAKLVESRGSRFTLLLGYSFIVVGLVLAWLTWTEGVAYWVVALSYIFLGVGVGFAGTPASRSLTGSVPVDRAGMASGTADLQRDLGGAIMQSTLGALLTAGYSASLTAQIASSPDAADISEETQSVLTKSFSSAADLAERYPQYSDQIVSAAKQAFEDGDQKSYVAAILVVLVGAVLVFFAFPKHEREKSLLAHYHSRDAQRAEAAGGRSG</sequence>
<feature type="domain" description="Major facilitator superfamily (MFS) profile" evidence="7">
    <location>
        <begin position="39"/>
        <end position="530"/>
    </location>
</feature>
<keyword evidence="3 6" id="KW-0812">Transmembrane</keyword>
<evidence type="ECO:0000256" key="1">
    <source>
        <dbReference type="ARBA" id="ARBA00004651"/>
    </source>
</evidence>
<dbReference type="PROSITE" id="PS50850">
    <property type="entry name" value="MFS"/>
    <property type="match status" value="1"/>
</dbReference>
<feature type="transmembrane region" description="Helical" evidence="6">
    <location>
        <begin position="104"/>
        <end position="123"/>
    </location>
</feature>
<dbReference type="PANTHER" id="PTHR42718:SF9">
    <property type="entry name" value="MAJOR FACILITATOR SUPERFAMILY MULTIDRUG TRANSPORTER MFSC"/>
    <property type="match status" value="1"/>
</dbReference>
<keyword evidence="4 6" id="KW-1133">Transmembrane helix</keyword>
<proteinExistence type="predicted"/>
<feature type="transmembrane region" description="Helical" evidence="6">
    <location>
        <begin position="319"/>
        <end position="342"/>
    </location>
</feature>
<reference evidence="9" key="1">
    <citation type="submission" date="2017-06" db="EMBL/GenBank/DDBJ databases">
        <authorList>
            <person name="Varghese N."/>
            <person name="Submissions S."/>
        </authorList>
    </citation>
    <scope>NUCLEOTIDE SEQUENCE [LARGE SCALE GENOMIC DNA]</scope>
    <source>
        <strain evidence="9">JCM 23211</strain>
    </source>
</reference>
<dbReference type="EMBL" id="FZOW01000004">
    <property type="protein sequence ID" value="SNS70757.1"/>
    <property type="molecule type" value="Genomic_DNA"/>
</dbReference>
<evidence type="ECO:0000256" key="3">
    <source>
        <dbReference type="ARBA" id="ARBA00022692"/>
    </source>
</evidence>
<dbReference type="CDD" id="cd17321">
    <property type="entry name" value="MFS_MMR_MDR_like"/>
    <property type="match status" value="1"/>
</dbReference>
<feature type="transmembrane region" description="Helical" evidence="6">
    <location>
        <begin position="354"/>
        <end position="374"/>
    </location>
</feature>
<dbReference type="GO" id="GO:0005886">
    <property type="term" value="C:plasma membrane"/>
    <property type="evidence" value="ECO:0007669"/>
    <property type="project" value="UniProtKB-SubCell"/>
</dbReference>
<evidence type="ECO:0000313" key="9">
    <source>
        <dbReference type="Proteomes" id="UP000198327"/>
    </source>
</evidence>
<organism evidence="8 9">
    <name type="scientific">Rhodococcoides kyotonense</name>
    <dbReference type="NCBI Taxonomy" id="398843"/>
    <lineage>
        <taxon>Bacteria</taxon>
        <taxon>Bacillati</taxon>
        <taxon>Actinomycetota</taxon>
        <taxon>Actinomycetes</taxon>
        <taxon>Mycobacteriales</taxon>
        <taxon>Nocardiaceae</taxon>
        <taxon>Rhodococcoides</taxon>
    </lineage>
</organism>
<accession>A0A239GNL8</accession>
<feature type="transmembrane region" description="Helical" evidence="6">
    <location>
        <begin position="380"/>
        <end position="400"/>
    </location>
</feature>
<feature type="transmembrane region" description="Helical" evidence="6">
    <location>
        <begin position="77"/>
        <end position="97"/>
    </location>
</feature>
<feature type="transmembrane region" description="Helical" evidence="6">
    <location>
        <begin position="38"/>
        <end position="57"/>
    </location>
</feature>
<feature type="transmembrane region" description="Helical" evidence="6">
    <location>
        <begin position="291"/>
        <end position="313"/>
    </location>
</feature>
<keyword evidence="5 6" id="KW-0472">Membrane</keyword>
<dbReference type="Gene3D" id="1.20.1250.20">
    <property type="entry name" value="MFS general substrate transporter like domains"/>
    <property type="match status" value="1"/>
</dbReference>
<dbReference type="SUPFAM" id="SSF103473">
    <property type="entry name" value="MFS general substrate transporter"/>
    <property type="match status" value="1"/>
</dbReference>
<dbReference type="STRING" id="398843.A3K89_18565"/>
<feature type="transmembrane region" description="Helical" evidence="6">
    <location>
        <begin position="135"/>
        <end position="157"/>
    </location>
</feature>
<feature type="transmembrane region" description="Helical" evidence="6">
    <location>
        <begin position="252"/>
        <end position="271"/>
    </location>
</feature>
<name>A0A239GNL8_9NOCA</name>
<evidence type="ECO:0000313" key="8">
    <source>
        <dbReference type="EMBL" id="SNS70757.1"/>
    </source>
</evidence>
<dbReference type="InterPro" id="IPR036259">
    <property type="entry name" value="MFS_trans_sf"/>
</dbReference>
<dbReference type="InterPro" id="IPR020846">
    <property type="entry name" value="MFS_dom"/>
</dbReference>
<evidence type="ECO:0000259" key="7">
    <source>
        <dbReference type="PROSITE" id="PS50850"/>
    </source>
</evidence>
<dbReference type="Pfam" id="PF07690">
    <property type="entry name" value="MFS_1"/>
    <property type="match status" value="1"/>
</dbReference>
<keyword evidence="2" id="KW-0813">Transport</keyword>
<dbReference type="Gene3D" id="1.20.1720.10">
    <property type="entry name" value="Multidrug resistance protein D"/>
    <property type="match status" value="1"/>
</dbReference>
<feature type="transmembrane region" description="Helical" evidence="6">
    <location>
        <begin position="507"/>
        <end position="526"/>
    </location>
</feature>
<feature type="transmembrane region" description="Helical" evidence="6">
    <location>
        <begin position="227"/>
        <end position="246"/>
    </location>
</feature>
<dbReference type="GO" id="GO:0022857">
    <property type="term" value="F:transmembrane transporter activity"/>
    <property type="evidence" value="ECO:0007669"/>
    <property type="project" value="InterPro"/>
</dbReference>
<keyword evidence="9" id="KW-1185">Reference proteome</keyword>
<dbReference type="PANTHER" id="PTHR42718">
    <property type="entry name" value="MAJOR FACILITATOR SUPERFAMILY MULTIDRUG TRANSPORTER MFSC"/>
    <property type="match status" value="1"/>
</dbReference>
<comment type="subcellular location">
    <subcellularLocation>
        <location evidence="1">Cell membrane</location>
        <topology evidence="1">Multi-pass membrane protein</topology>
    </subcellularLocation>
</comment>
<evidence type="ECO:0000256" key="6">
    <source>
        <dbReference type="SAM" id="Phobius"/>
    </source>
</evidence>
<evidence type="ECO:0000256" key="4">
    <source>
        <dbReference type="ARBA" id="ARBA00022989"/>
    </source>
</evidence>
<evidence type="ECO:0000256" key="5">
    <source>
        <dbReference type="ARBA" id="ARBA00023136"/>
    </source>
</evidence>
<dbReference type="AlphaFoldDB" id="A0A239GNL8"/>
<feature type="transmembrane region" description="Helical" evidence="6">
    <location>
        <begin position="191"/>
        <end position="215"/>
    </location>
</feature>
<evidence type="ECO:0000256" key="2">
    <source>
        <dbReference type="ARBA" id="ARBA00022448"/>
    </source>
</evidence>
<protein>
    <submittedName>
        <fullName evidence="8">Drug resistance transporter, EmrB/QacA subfamily</fullName>
    </submittedName>
</protein>
<dbReference type="Proteomes" id="UP000198327">
    <property type="component" value="Unassembled WGS sequence"/>
</dbReference>